<keyword evidence="1" id="KW-0472">Membrane</keyword>
<evidence type="ECO:0000313" key="2">
    <source>
        <dbReference type="EMBL" id="VVZ94082.1"/>
    </source>
</evidence>
<evidence type="ECO:0008006" key="4">
    <source>
        <dbReference type="Google" id="ProtNLM"/>
    </source>
</evidence>
<organism evidence="2 3">
    <name type="scientific">Halomonas lysinitropha</name>
    <dbReference type="NCBI Taxonomy" id="2607506"/>
    <lineage>
        <taxon>Bacteria</taxon>
        <taxon>Pseudomonadati</taxon>
        <taxon>Pseudomonadota</taxon>
        <taxon>Gammaproteobacteria</taxon>
        <taxon>Oceanospirillales</taxon>
        <taxon>Halomonadaceae</taxon>
        <taxon>Halomonas</taxon>
    </lineage>
</organism>
<keyword evidence="1" id="KW-1133">Transmembrane helix</keyword>
<dbReference type="Proteomes" id="UP000326725">
    <property type="component" value="Unassembled WGS sequence"/>
</dbReference>
<sequence>MMTTDCFALMGSMGWMGWLMPLAFLLLIGLGIAALFKYLFVSRHTKEDRS</sequence>
<accession>A0A5K1I4H7</accession>
<dbReference type="AlphaFoldDB" id="A0A5K1I4H7"/>
<evidence type="ECO:0000256" key="1">
    <source>
        <dbReference type="SAM" id="Phobius"/>
    </source>
</evidence>
<dbReference type="EMBL" id="CABVOU010000014">
    <property type="protein sequence ID" value="VVZ94082.1"/>
    <property type="molecule type" value="Genomic_DNA"/>
</dbReference>
<name>A0A5K1I4H7_9GAMM</name>
<proteinExistence type="predicted"/>
<keyword evidence="1" id="KW-0812">Transmembrane</keyword>
<feature type="transmembrane region" description="Helical" evidence="1">
    <location>
        <begin position="18"/>
        <end position="40"/>
    </location>
</feature>
<protein>
    <recommendedName>
        <fullName evidence="4">DUF3149 domain-containing protein</fullName>
    </recommendedName>
</protein>
<dbReference type="RefSeq" id="WP_151441856.1">
    <property type="nucleotide sequence ID" value="NZ_CABVOU010000014.1"/>
</dbReference>
<keyword evidence="3" id="KW-1185">Reference proteome</keyword>
<gene>
    <name evidence="2" type="ORF">HALO32_00131</name>
</gene>
<reference evidence="2 3" key="1">
    <citation type="submission" date="2019-09" db="EMBL/GenBank/DDBJ databases">
        <authorList>
            <person name="Criscuolo A."/>
        </authorList>
    </citation>
    <scope>NUCLEOTIDE SEQUENCE [LARGE SCALE GENOMIC DNA]</scope>
    <source>
        <strain evidence="3">3(2)</strain>
    </source>
</reference>
<evidence type="ECO:0000313" key="3">
    <source>
        <dbReference type="Proteomes" id="UP000326725"/>
    </source>
</evidence>